<dbReference type="EMBL" id="WUBL01000005">
    <property type="protein sequence ID" value="KAF2972592.1"/>
    <property type="molecule type" value="Genomic_DNA"/>
</dbReference>
<gene>
    <name evidence="5" type="ORF">GQX73_g1010</name>
</gene>
<protein>
    <recommendedName>
        <fullName evidence="7">NACHT domain-containing protein</fullName>
    </recommendedName>
</protein>
<organism evidence="5 6">
    <name type="scientific">Xylaria multiplex</name>
    <dbReference type="NCBI Taxonomy" id="323545"/>
    <lineage>
        <taxon>Eukaryota</taxon>
        <taxon>Fungi</taxon>
        <taxon>Dikarya</taxon>
        <taxon>Ascomycota</taxon>
        <taxon>Pezizomycotina</taxon>
        <taxon>Sordariomycetes</taxon>
        <taxon>Xylariomycetidae</taxon>
        <taxon>Xylariales</taxon>
        <taxon>Xylariaceae</taxon>
        <taxon>Xylaria</taxon>
    </lineage>
</organism>
<evidence type="ECO:0000259" key="4">
    <source>
        <dbReference type="Pfam" id="PF25053"/>
    </source>
</evidence>
<reference evidence="5 6" key="1">
    <citation type="submission" date="2019-12" db="EMBL/GenBank/DDBJ databases">
        <title>Draft genome sequence of the ascomycete Xylaria multiplex DSM 110363.</title>
        <authorList>
            <person name="Buettner E."/>
            <person name="Kellner H."/>
        </authorList>
    </citation>
    <scope>NUCLEOTIDE SEQUENCE [LARGE SCALE GENOMIC DNA]</scope>
    <source>
        <strain evidence="5 6">DSM 110363</strain>
    </source>
</reference>
<dbReference type="PANTHER" id="PTHR10039">
    <property type="entry name" value="AMELOGENIN"/>
    <property type="match status" value="1"/>
</dbReference>
<dbReference type="InterPro" id="IPR056693">
    <property type="entry name" value="DUF7791"/>
</dbReference>
<dbReference type="InParanoid" id="A0A7C8MSJ9"/>
<dbReference type="InterPro" id="IPR027417">
    <property type="entry name" value="P-loop_NTPase"/>
</dbReference>
<feature type="compositionally biased region" description="Acidic residues" evidence="2">
    <location>
        <begin position="1024"/>
        <end position="1039"/>
    </location>
</feature>
<evidence type="ECO:0000313" key="5">
    <source>
        <dbReference type="EMBL" id="KAF2972592.1"/>
    </source>
</evidence>
<evidence type="ECO:0008006" key="7">
    <source>
        <dbReference type="Google" id="ProtNLM"/>
    </source>
</evidence>
<feature type="domain" description="Nephrocystin 3-like N-terminal" evidence="3">
    <location>
        <begin position="251"/>
        <end position="404"/>
    </location>
</feature>
<evidence type="ECO:0000256" key="1">
    <source>
        <dbReference type="ARBA" id="ARBA00022737"/>
    </source>
</evidence>
<feature type="domain" description="DUF7791" evidence="4">
    <location>
        <begin position="523"/>
        <end position="650"/>
    </location>
</feature>
<dbReference type="Gene3D" id="3.40.50.300">
    <property type="entry name" value="P-loop containing nucleotide triphosphate hydrolases"/>
    <property type="match status" value="1"/>
</dbReference>
<keyword evidence="1" id="KW-0677">Repeat</keyword>
<dbReference type="Pfam" id="PF24883">
    <property type="entry name" value="NPHP3_N"/>
    <property type="match status" value="1"/>
</dbReference>
<name>A0A7C8MSJ9_9PEZI</name>
<dbReference type="Proteomes" id="UP000481858">
    <property type="component" value="Unassembled WGS sequence"/>
</dbReference>
<keyword evidence="6" id="KW-1185">Reference proteome</keyword>
<sequence>MDPISALGIASSVITFIDFAAKLISTTKVIFHSKEGASTDDLALTKIYTKLQDLSACLASSAYPQQPFSSPQSLEDVSGLQELSAVCEQDCQEIVNALQAIKIHDNDGRLWGSMKTAFKSKLGRSKITAIESRLERTQRVMSLHISSILSNQISQLSKKIESMSSSGRGVGPASIIESMSQDLANLKLESESINIAKQQSIFSAGQAKLFVDLLKDLANAEKRFEADGIISSLNYTCRPVRHDIIPQAHMNTFQWAFEKSSLSDWLCSSNGIFWVSGKAGSGKSTFMKFLAGHFQTRELLTRWAGGKFLVTAAHYFWSTGTDMQKSQQGLLRSLLFDIFRSYPDCIPIVCPSRWATAKIGNFSSSWAPWTTDELSKTLRALTTIEDEQISFCFYIDGLDEYEGDHIELCSRPWPVFEASFGSETLKKLYVHDLTRGDIKRFAKHQLRTHPRWAVNPAEISENEKCGLIEQVAERAEGVFLWAFLVTRSLREGLSNDDTVVDMWRRLQSLPSDLERLFKHMLDSVDDIYRPKMAGALQVAIHAFEPLPVEIYWHLEKEFEEQNYAICCAVRAPETAERERQREQIRRRINAQTKGLLETRKDRVEFLHRTVRDFLRTAEMSDYLNGKLSTNFNAFNSIAKSYLALLKTASYTHGYLPQITRQGPGRNWGVFIASLNQALLYAAEAFKTTAPTLRDTAEILDGYEIFVAEIVESSHLAIDSALECCDPRLLFREEVVKHQLAPYIQIKVQEEPEYFSVFQDSPLFAALTPMTTSTDYFFVFEDSPLSAALKPMTASGANSILSPNTLKILLEHFDDLNVISPRASDPHLRSPWVSFMYECSNSNQLFNSALKQGIFNLLLFHGADPDACIGNYTAFCTFLAALFENPVESFETACSALDAFLRARPSLGIVPGENIDLRTKGPAGGSVNDGPQNERAIKSTLDKIISGIQWKEKLFDVKEHEVHYKFLEKFIIYALGELEDPTPLASAMRNSSVPPRACSRLLRLIGSESHDHVASKKRRYASNGETDEESIGECQSEDLEITGQPPKRQKAADWYYRYLMDRYFHRREC</sequence>
<evidence type="ECO:0000256" key="2">
    <source>
        <dbReference type="SAM" id="MobiDB-lite"/>
    </source>
</evidence>
<dbReference type="PANTHER" id="PTHR10039:SF5">
    <property type="entry name" value="NACHT DOMAIN-CONTAINING PROTEIN"/>
    <property type="match status" value="1"/>
</dbReference>
<dbReference type="InterPro" id="IPR056884">
    <property type="entry name" value="NPHP3-like_N"/>
</dbReference>
<evidence type="ECO:0000259" key="3">
    <source>
        <dbReference type="Pfam" id="PF24883"/>
    </source>
</evidence>
<feature type="region of interest" description="Disordered" evidence="2">
    <location>
        <begin position="1014"/>
        <end position="1044"/>
    </location>
</feature>
<dbReference type="OrthoDB" id="443402at2759"/>
<dbReference type="SUPFAM" id="SSF52540">
    <property type="entry name" value="P-loop containing nucleoside triphosphate hydrolases"/>
    <property type="match status" value="1"/>
</dbReference>
<accession>A0A7C8MSJ9</accession>
<proteinExistence type="predicted"/>
<dbReference type="AlphaFoldDB" id="A0A7C8MSJ9"/>
<comment type="caution">
    <text evidence="5">The sequence shown here is derived from an EMBL/GenBank/DDBJ whole genome shotgun (WGS) entry which is preliminary data.</text>
</comment>
<evidence type="ECO:0000313" key="6">
    <source>
        <dbReference type="Proteomes" id="UP000481858"/>
    </source>
</evidence>
<dbReference type="Pfam" id="PF25053">
    <property type="entry name" value="DUF7791"/>
    <property type="match status" value="1"/>
</dbReference>